<protein>
    <recommendedName>
        <fullName evidence="2">Kazal-like domain-containing protein</fullName>
    </recommendedName>
</protein>
<feature type="signal peptide" evidence="1">
    <location>
        <begin position="1"/>
        <end position="24"/>
    </location>
</feature>
<accession>A0ABW5ZSL5</accession>
<keyword evidence="4" id="KW-1185">Reference proteome</keyword>
<evidence type="ECO:0000313" key="4">
    <source>
        <dbReference type="Proteomes" id="UP001597548"/>
    </source>
</evidence>
<gene>
    <name evidence="3" type="ORF">ACFS29_10160</name>
</gene>
<dbReference type="Proteomes" id="UP001597548">
    <property type="component" value="Unassembled WGS sequence"/>
</dbReference>
<feature type="chain" id="PRO_5046559121" description="Kazal-like domain-containing protein" evidence="1">
    <location>
        <begin position="25"/>
        <end position="548"/>
    </location>
</feature>
<dbReference type="PROSITE" id="PS51465">
    <property type="entry name" value="KAZAL_2"/>
    <property type="match status" value="1"/>
</dbReference>
<comment type="caution">
    <text evidence="3">The sequence shown here is derived from an EMBL/GenBank/DDBJ whole genome shotgun (WGS) entry which is preliminary data.</text>
</comment>
<dbReference type="InterPro" id="IPR002350">
    <property type="entry name" value="Kazal_dom"/>
</dbReference>
<proteinExistence type="predicted"/>
<evidence type="ECO:0000259" key="2">
    <source>
        <dbReference type="PROSITE" id="PS51465"/>
    </source>
</evidence>
<evidence type="ECO:0000256" key="1">
    <source>
        <dbReference type="SAM" id="SignalP"/>
    </source>
</evidence>
<keyword evidence="1" id="KW-0732">Signal</keyword>
<dbReference type="PROSITE" id="PS51257">
    <property type="entry name" value="PROKAR_LIPOPROTEIN"/>
    <property type="match status" value="1"/>
</dbReference>
<reference evidence="4" key="1">
    <citation type="journal article" date="2019" name="Int. J. Syst. Evol. Microbiol.">
        <title>The Global Catalogue of Microorganisms (GCM) 10K type strain sequencing project: providing services to taxonomists for standard genome sequencing and annotation.</title>
        <authorList>
            <consortium name="The Broad Institute Genomics Platform"/>
            <consortium name="The Broad Institute Genome Sequencing Center for Infectious Disease"/>
            <person name="Wu L."/>
            <person name="Ma J."/>
        </authorList>
    </citation>
    <scope>NUCLEOTIDE SEQUENCE [LARGE SCALE GENOMIC DNA]</scope>
    <source>
        <strain evidence="4">KCTC 32514</strain>
    </source>
</reference>
<sequence>MRNLKLAFLSIIFIACCFTSCTNNEPVIEEQNIGASTSITTSLTQLRTQFDSQGDVIPTENPTGNIVFDFCFDFVYPLNLSYNNGTTVTIINLDDLVEVMIYSSDDLYINGIEFPFDVEVYNEDQDAIVVATINNEEEFADLLEDCDFEDNCNCNFDYSPVCIELNTSNGESFIITYPNACAAECDGFTQADFVENCYGDYNSPGGTDCFTFNFPITIITDNGATITVNSQTELDNALYNAYYFNFVYSFDVTLDDGTVLTVGNEEAFIALLESCLENSDCTLDIESLQFILMSCDVYDIEIYNQNEEIVDINQVMFNDGGELIVNGELTVTDIGTWSVTTVNNTTTIIMDGALSFPLLNGSWELIDCFSGDLEFSNGNYTIKLECQDCICTTEVNPVCVEVETGLGTEIITFLNSCEAECAGYSANDFVDCQSNTANCSEEELDTILNDCVWYVNTSLYQNVIPEYFIFNTDGSFSVGNPETNETVTVGDWSTNQNPSTNQISMSFGTDMEPYTLIAALDWTVVVCSEEFILLESNNEFLQLERDCN</sequence>
<organism evidence="3 4">
    <name type="scientific">Psychroserpens luteus</name>
    <dbReference type="NCBI Taxonomy" id="1434066"/>
    <lineage>
        <taxon>Bacteria</taxon>
        <taxon>Pseudomonadati</taxon>
        <taxon>Bacteroidota</taxon>
        <taxon>Flavobacteriia</taxon>
        <taxon>Flavobacteriales</taxon>
        <taxon>Flavobacteriaceae</taxon>
        <taxon>Psychroserpens</taxon>
    </lineage>
</organism>
<dbReference type="RefSeq" id="WP_194508020.1">
    <property type="nucleotide sequence ID" value="NZ_JADILU010000004.1"/>
</dbReference>
<name>A0ABW5ZSL5_9FLAO</name>
<dbReference type="EMBL" id="JBHUOS010000009">
    <property type="protein sequence ID" value="MFD2916004.1"/>
    <property type="molecule type" value="Genomic_DNA"/>
</dbReference>
<evidence type="ECO:0000313" key="3">
    <source>
        <dbReference type="EMBL" id="MFD2916004.1"/>
    </source>
</evidence>
<feature type="domain" description="Kazal-like" evidence="2">
    <location>
        <begin position="147"/>
        <end position="199"/>
    </location>
</feature>